<dbReference type="EMBL" id="ACKO02000007">
    <property type="protein sequence ID" value="EET44761.1"/>
    <property type="molecule type" value="Genomic_DNA"/>
</dbReference>
<dbReference type="Proteomes" id="UP000005365">
    <property type="component" value="Unassembled WGS sequence"/>
</dbReference>
<evidence type="ECO:0000256" key="1">
    <source>
        <dbReference type="SAM" id="MobiDB-lite"/>
    </source>
</evidence>
<feature type="compositionally biased region" description="Basic and acidic residues" evidence="1">
    <location>
        <begin position="22"/>
        <end position="38"/>
    </location>
</feature>
<gene>
    <name evidence="2" type="ORF">NEISICOT_01424</name>
</gene>
<protein>
    <submittedName>
        <fullName evidence="2">Uncharacterized protein</fullName>
    </submittedName>
</protein>
<dbReference type="AlphaFoldDB" id="C6M4H8"/>
<accession>C6M4H8</accession>
<reference evidence="2" key="1">
    <citation type="submission" date="2009-07" db="EMBL/GenBank/DDBJ databases">
        <authorList>
            <person name="Weinstock G."/>
            <person name="Sodergren E."/>
            <person name="Clifton S."/>
            <person name="Fulton L."/>
            <person name="Fulton B."/>
            <person name="Courtney L."/>
            <person name="Fronick C."/>
            <person name="Harrison M."/>
            <person name="Strong C."/>
            <person name="Farmer C."/>
            <person name="Delahaunty K."/>
            <person name="Markovic C."/>
            <person name="Hall O."/>
            <person name="Minx P."/>
            <person name="Tomlinson C."/>
            <person name="Mitreva M."/>
            <person name="Nelson J."/>
            <person name="Hou S."/>
            <person name="Wollam A."/>
            <person name="Pepin K.H."/>
            <person name="Johnson M."/>
            <person name="Bhonagiri V."/>
            <person name="Nash W.E."/>
            <person name="Warren W."/>
            <person name="Chinwalla A."/>
            <person name="Mardis E.R."/>
            <person name="Wilson R.K."/>
        </authorList>
    </citation>
    <scope>NUCLEOTIDE SEQUENCE [LARGE SCALE GENOMIC DNA]</scope>
    <source>
        <strain evidence="2">ATCC 29256</strain>
    </source>
</reference>
<proteinExistence type="predicted"/>
<keyword evidence="3" id="KW-1185">Reference proteome</keyword>
<organism evidence="2 3">
    <name type="scientific">Neisseria sicca ATCC 29256</name>
    <dbReference type="NCBI Taxonomy" id="547045"/>
    <lineage>
        <taxon>Bacteria</taxon>
        <taxon>Pseudomonadati</taxon>
        <taxon>Pseudomonadota</taxon>
        <taxon>Betaproteobacteria</taxon>
        <taxon>Neisseriales</taxon>
        <taxon>Neisseriaceae</taxon>
        <taxon>Neisseria</taxon>
    </lineage>
</organism>
<feature type="region of interest" description="Disordered" evidence="1">
    <location>
        <begin position="1"/>
        <end position="56"/>
    </location>
</feature>
<evidence type="ECO:0000313" key="3">
    <source>
        <dbReference type="Proteomes" id="UP000005365"/>
    </source>
</evidence>
<evidence type="ECO:0000313" key="2">
    <source>
        <dbReference type="EMBL" id="EET44761.1"/>
    </source>
</evidence>
<feature type="compositionally biased region" description="Polar residues" evidence="1">
    <location>
        <begin position="39"/>
        <end position="56"/>
    </location>
</feature>
<sequence>MQLRNIRSSENSDDGFAQNNTKQHESTQNHLINGKDCHTINTYRNSRPTTQGALNG</sequence>
<comment type="caution">
    <text evidence="2">The sequence shown here is derived from an EMBL/GenBank/DDBJ whole genome shotgun (WGS) entry which is preliminary data.</text>
</comment>
<name>C6M4H8_NEISI</name>